<feature type="region of interest" description="Disordered" evidence="1">
    <location>
        <begin position="76"/>
        <end position="103"/>
    </location>
</feature>
<sequence>MSSRLFFTWPQFKENSPSLSGDIRKCTNLKVFTLFCPHPVCSFMMHSDIFLCALFPFRFEAILGLFWDEPRNFKPQSDDEDNSLAGIPSPNFRGSAFDPRLRT</sequence>
<keyword evidence="3" id="KW-1185">Reference proteome</keyword>
<organism evidence="2 3">
    <name type="scientific">Araneus ventricosus</name>
    <name type="common">Orbweaver spider</name>
    <name type="synonym">Epeira ventricosa</name>
    <dbReference type="NCBI Taxonomy" id="182803"/>
    <lineage>
        <taxon>Eukaryota</taxon>
        <taxon>Metazoa</taxon>
        <taxon>Ecdysozoa</taxon>
        <taxon>Arthropoda</taxon>
        <taxon>Chelicerata</taxon>
        <taxon>Arachnida</taxon>
        <taxon>Araneae</taxon>
        <taxon>Araneomorphae</taxon>
        <taxon>Entelegynae</taxon>
        <taxon>Araneoidea</taxon>
        <taxon>Araneidae</taxon>
        <taxon>Araneus</taxon>
    </lineage>
</organism>
<accession>A0A4Y2AF77</accession>
<dbReference type="EMBL" id="BGPR01000015">
    <property type="protein sequence ID" value="GBL78482.1"/>
    <property type="molecule type" value="Genomic_DNA"/>
</dbReference>
<comment type="caution">
    <text evidence="2">The sequence shown here is derived from an EMBL/GenBank/DDBJ whole genome shotgun (WGS) entry which is preliminary data.</text>
</comment>
<name>A0A4Y2AF77_ARAVE</name>
<evidence type="ECO:0000313" key="3">
    <source>
        <dbReference type="Proteomes" id="UP000499080"/>
    </source>
</evidence>
<proteinExistence type="predicted"/>
<protein>
    <submittedName>
        <fullName evidence="2">Uncharacterized protein</fullName>
    </submittedName>
</protein>
<dbReference type="AlphaFoldDB" id="A0A4Y2AF77"/>
<evidence type="ECO:0000313" key="2">
    <source>
        <dbReference type="EMBL" id="GBL78482.1"/>
    </source>
</evidence>
<reference evidence="2 3" key="1">
    <citation type="journal article" date="2019" name="Sci. Rep.">
        <title>Orb-weaving spider Araneus ventricosus genome elucidates the spidroin gene catalogue.</title>
        <authorList>
            <person name="Kono N."/>
            <person name="Nakamura H."/>
            <person name="Ohtoshi R."/>
            <person name="Moran D.A.P."/>
            <person name="Shinohara A."/>
            <person name="Yoshida Y."/>
            <person name="Fujiwara M."/>
            <person name="Mori M."/>
            <person name="Tomita M."/>
            <person name="Arakawa K."/>
        </authorList>
    </citation>
    <scope>NUCLEOTIDE SEQUENCE [LARGE SCALE GENOMIC DNA]</scope>
</reference>
<gene>
    <name evidence="2" type="ORF">AVEN_42966_1</name>
</gene>
<evidence type="ECO:0000256" key="1">
    <source>
        <dbReference type="SAM" id="MobiDB-lite"/>
    </source>
</evidence>
<dbReference type="Proteomes" id="UP000499080">
    <property type="component" value="Unassembled WGS sequence"/>
</dbReference>